<organism evidence="2">
    <name type="scientific">uncultured Truepera sp</name>
    <dbReference type="NCBI Taxonomy" id="543023"/>
    <lineage>
        <taxon>Bacteria</taxon>
        <taxon>Thermotogati</taxon>
        <taxon>Deinococcota</taxon>
        <taxon>Deinococci</taxon>
        <taxon>Trueperales</taxon>
        <taxon>Trueperaceae</taxon>
        <taxon>Truepera</taxon>
        <taxon>environmental samples</taxon>
    </lineage>
</organism>
<dbReference type="AlphaFoldDB" id="A0A6J4VEZ5"/>
<dbReference type="Pfam" id="PF01261">
    <property type="entry name" value="AP_endonuc_2"/>
    <property type="match status" value="1"/>
</dbReference>
<dbReference type="InterPro" id="IPR013022">
    <property type="entry name" value="Xyl_isomerase-like_TIM-brl"/>
</dbReference>
<dbReference type="InterPro" id="IPR036237">
    <property type="entry name" value="Xyl_isomerase-like_sf"/>
</dbReference>
<dbReference type="EMBL" id="CADCWP010000181">
    <property type="protein sequence ID" value="CAA9575820.1"/>
    <property type="molecule type" value="Genomic_DNA"/>
</dbReference>
<gene>
    <name evidence="2" type="ORF">AVDCRST_MAG86-2163</name>
</gene>
<protein>
    <recommendedName>
        <fullName evidence="1">Xylose isomerase-like TIM barrel domain-containing protein</fullName>
    </recommendedName>
</protein>
<dbReference type="PANTHER" id="PTHR12110">
    <property type="entry name" value="HYDROXYPYRUVATE ISOMERASE"/>
    <property type="match status" value="1"/>
</dbReference>
<proteinExistence type="predicted"/>
<evidence type="ECO:0000259" key="1">
    <source>
        <dbReference type="Pfam" id="PF01261"/>
    </source>
</evidence>
<dbReference type="PANTHER" id="PTHR12110:SF21">
    <property type="entry name" value="XYLOSE ISOMERASE-LIKE TIM BARREL DOMAIN-CONTAINING PROTEIN"/>
    <property type="match status" value="1"/>
</dbReference>
<evidence type="ECO:0000313" key="2">
    <source>
        <dbReference type="EMBL" id="CAA9575820.1"/>
    </source>
</evidence>
<dbReference type="SUPFAM" id="SSF51658">
    <property type="entry name" value="Xylose isomerase-like"/>
    <property type="match status" value="1"/>
</dbReference>
<sequence length="275" mass="29816">MTNVKVGMNGRFFPNNWRPVLDEICFTHAAGFCALQFQGKESGLTDEHLGASLTETERALNAANLSATMELLIRLQEDGRTLLGKTPLEILEANLPAIQSLPCQHVHWHLVLEPPKKAAEQLESALLPEFAGATRLAAQHGFTFAFEHNEPALNFFSTPQSCAATLESVPELHFVWDLNHTVPDHLPGFKALASRTSLLHVADTPLPAVNHHLPLGLGTVDFTDYARPLSLAGFQGFAILEIGGLPKSGGLGRDTDDALMDSKNRLERAFAAATG</sequence>
<reference evidence="2" key="1">
    <citation type="submission" date="2020-02" db="EMBL/GenBank/DDBJ databases">
        <authorList>
            <person name="Meier V. D."/>
        </authorList>
    </citation>
    <scope>NUCLEOTIDE SEQUENCE</scope>
    <source>
        <strain evidence="2">AVDCRST_MAG86</strain>
    </source>
</reference>
<name>A0A6J4VEZ5_9DEIN</name>
<accession>A0A6J4VEZ5</accession>
<dbReference type="Gene3D" id="3.20.20.150">
    <property type="entry name" value="Divalent-metal-dependent TIM barrel enzymes"/>
    <property type="match status" value="1"/>
</dbReference>
<feature type="domain" description="Xylose isomerase-like TIM barrel" evidence="1">
    <location>
        <begin position="88"/>
        <end position="243"/>
    </location>
</feature>
<dbReference type="InterPro" id="IPR050312">
    <property type="entry name" value="IolE/XylAMocC-like"/>
</dbReference>